<dbReference type="SUPFAM" id="SSF53850">
    <property type="entry name" value="Periplasmic binding protein-like II"/>
    <property type="match status" value="1"/>
</dbReference>
<dbReference type="Gene3D" id="3.10.105.10">
    <property type="entry name" value="Dipeptide-binding Protein, Domain 3"/>
    <property type="match status" value="1"/>
</dbReference>
<dbReference type="GO" id="GO:0015833">
    <property type="term" value="P:peptide transport"/>
    <property type="evidence" value="ECO:0007669"/>
    <property type="project" value="TreeGrafter"/>
</dbReference>
<feature type="signal peptide" evidence="1">
    <location>
        <begin position="1"/>
        <end position="27"/>
    </location>
</feature>
<gene>
    <name evidence="3" type="ORF">CLV47_11622</name>
</gene>
<evidence type="ECO:0000259" key="2">
    <source>
        <dbReference type="Pfam" id="PF00496"/>
    </source>
</evidence>
<dbReference type="Gene3D" id="3.40.190.10">
    <property type="entry name" value="Periplasmic binding protein-like II"/>
    <property type="match status" value="1"/>
</dbReference>
<organism evidence="3 4">
    <name type="scientific">Antricoccus suffuscus</name>
    <dbReference type="NCBI Taxonomy" id="1629062"/>
    <lineage>
        <taxon>Bacteria</taxon>
        <taxon>Bacillati</taxon>
        <taxon>Actinomycetota</taxon>
        <taxon>Actinomycetes</taxon>
        <taxon>Geodermatophilales</taxon>
        <taxon>Antricoccaceae</taxon>
        <taxon>Antricoccus</taxon>
    </lineage>
</organism>
<evidence type="ECO:0000256" key="1">
    <source>
        <dbReference type="SAM" id="SignalP"/>
    </source>
</evidence>
<sequence length="521" mass="55801">MRVVTVVRRIIGILVTTALVGGLAACATGDAAGSGEKPTTLTLATGFAIDDVDPLENGFWGNEFGWSELLMRPVLGADPKPWILKSLDNVDDLTWKLTLNKGVHFQNGDPLDAKALADVMQYSLSEVAGLKSIAGTTVKPTGDLEVTLTTPQPTPNLPFLLADESKFVIFDLPAYLKAKGDPQKLIDAKLYTGPYVVQKLDTQTMTMKADPDYWGGTPALKSVTVKFIEEAQSRILAVQKGEVDLALYPPTDAAKNLNGRKDSYWVTGTPKGPTFQFQLNQKTGPLTDVKVRKAVLSAINYKEIANDVMNGLYEVSNGMYSPKAAYYEPMFKTDTKATDKLLTGAGYAKGSDGMYAKDGNPLTLTVLTYPQQPDSGTLGVAVQSELKTAGIGVEIQQVPDTDEAMQDPSVKWNAAIVGNGTTSFPGDPISSLQNYFVTDGPSNYSGISDPNLDALVSKLATTMDTTERDDLLKQIQAAVGDGAYMGFLGMRVPGVVAGPKWKNYKVPTANLWVDASTTAGS</sequence>
<feature type="domain" description="Solute-binding protein family 5" evidence="2">
    <location>
        <begin position="79"/>
        <end position="440"/>
    </location>
</feature>
<feature type="chain" id="PRO_5038939742" evidence="1">
    <location>
        <begin position="28"/>
        <end position="521"/>
    </location>
</feature>
<dbReference type="GO" id="GO:0042597">
    <property type="term" value="C:periplasmic space"/>
    <property type="evidence" value="ECO:0007669"/>
    <property type="project" value="UniProtKB-ARBA"/>
</dbReference>
<dbReference type="Pfam" id="PF00496">
    <property type="entry name" value="SBP_bac_5"/>
    <property type="match status" value="1"/>
</dbReference>
<dbReference type="PIRSF" id="PIRSF002741">
    <property type="entry name" value="MppA"/>
    <property type="match status" value="1"/>
</dbReference>
<dbReference type="InterPro" id="IPR039424">
    <property type="entry name" value="SBP_5"/>
</dbReference>
<dbReference type="OrthoDB" id="9796817at2"/>
<dbReference type="GO" id="GO:1904680">
    <property type="term" value="F:peptide transmembrane transporter activity"/>
    <property type="evidence" value="ECO:0007669"/>
    <property type="project" value="TreeGrafter"/>
</dbReference>
<dbReference type="Proteomes" id="UP000237752">
    <property type="component" value="Unassembled WGS sequence"/>
</dbReference>
<name>A0A2T0ZVW4_9ACTN</name>
<keyword evidence="4" id="KW-1185">Reference proteome</keyword>
<dbReference type="PANTHER" id="PTHR30290:SF81">
    <property type="entry name" value="OLIGOPEPTIDE-BINDING PROTEIN OPPA"/>
    <property type="match status" value="1"/>
</dbReference>
<evidence type="ECO:0000313" key="4">
    <source>
        <dbReference type="Proteomes" id="UP000237752"/>
    </source>
</evidence>
<comment type="caution">
    <text evidence="3">The sequence shown here is derived from an EMBL/GenBank/DDBJ whole genome shotgun (WGS) entry which is preliminary data.</text>
</comment>
<evidence type="ECO:0000313" key="3">
    <source>
        <dbReference type="EMBL" id="PRZ40490.1"/>
    </source>
</evidence>
<dbReference type="PROSITE" id="PS51257">
    <property type="entry name" value="PROKAR_LIPOPROTEIN"/>
    <property type="match status" value="1"/>
</dbReference>
<dbReference type="PANTHER" id="PTHR30290">
    <property type="entry name" value="PERIPLASMIC BINDING COMPONENT OF ABC TRANSPORTER"/>
    <property type="match status" value="1"/>
</dbReference>
<reference evidence="3 4" key="1">
    <citation type="submission" date="2018-03" db="EMBL/GenBank/DDBJ databases">
        <title>Genomic Encyclopedia of Archaeal and Bacterial Type Strains, Phase II (KMG-II): from individual species to whole genera.</title>
        <authorList>
            <person name="Goeker M."/>
        </authorList>
    </citation>
    <scope>NUCLEOTIDE SEQUENCE [LARGE SCALE GENOMIC DNA]</scope>
    <source>
        <strain evidence="3 4">DSM 100065</strain>
    </source>
</reference>
<proteinExistence type="predicted"/>
<dbReference type="EMBL" id="PVUE01000016">
    <property type="protein sequence ID" value="PRZ40490.1"/>
    <property type="molecule type" value="Genomic_DNA"/>
</dbReference>
<accession>A0A2T0ZVW4</accession>
<dbReference type="RefSeq" id="WP_106350209.1">
    <property type="nucleotide sequence ID" value="NZ_PVUE01000016.1"/>
</dbReference>
<dbReference type="InterPro" id="IPR000914">
    <property type="entry name" value="SBP_5_dom"/>
</dbReference>
<dbReference type="AlphaFoldDB" id="A0A2T0ZVW4"/>
<dbReference type="GO" id="GO:0043190">
    <property type="term" value="C:ATP-binding cassette (ABC) transporter complex"/>
    <property type="evidence" value="ECO:0007669"/>
    <property type="project" value="InterPro"/>
</dbReference>
<dbReference type="InterPro" id="IPR030678">
    <property type="entry name" value="Peptide/Ni-bd"/>
</dbReference>
<protein>
    <submittedName>
        <fullName evidence="3">Peptide/nickel transport system substrate-binding protein</fullName>
    </submittedName>
</protein>
<keyword evidence="1" id="KW-0732">Signal</keyword>